<dbReference type="GO" id="GO:0004519">
    <property type="term" value="F:endonuclease activity"/>
    <property type="evidence" value="ECO:0007669"/>
    <property type="project" value="UniProtKB-KW"/>
</dbReference>
<protein>
    <recommendedName>
        <fullName evidence="4">Putative HNH nuclease YajD</fullName>
    </recommendedName>
</protein>
<feature type="domain" description="TRASH" evidence="6">
    <location>
        <begin position="53"/>
        <end position="85"/>
    </location>
</feature>
<dbReference type="Pfam" id="PF01844">
    <property type="entry name" value="HNH"/>
    <property type="match status" value="1"/>
</dbReference>
<evidence type="ECO:0000259" key="5">
    <source>
        <dbReference type="SMART" id="SM00507"/>
    </source>
</evidence>
<dbReference type="GO" id="GO:0003676">
    <property type="term" value="F:nucleic acid binding"/>
    <property type="evidence" value="ECO:0007669"/>
    <property type="project" value="InterPro"/>
</dbReference>
<dbReference type="PATRIC" id="fig|1002809.3.peg.1659"/>
<dbReference type="InterPro" id="IPR002711">
    <property type="entry name" value="HNH"/>
</dbReference>
<evidence type="ECO:0000256" key="1">
    <source>
        <dbReference type="ARBA" id="ARBA00022722"/>
    </source>
</evidence>
<keyword evidence="7" id="KW-0255">Endonuclease</keyword>
<dbReference type="GO" id="GO:0005829">
    <property type="term" value="C:cytosol"/>
    <property type="evidence" value="ECO:0007669"/>
    <property type="project" value="TreeGrafter"/>
</dbReference>
<dbReference type="SUPFAM" id="SSF48695">
    <property type="entry name" value="Multiheme cytochromes"/>
    <property type="match status" value="1"/>
</dbReference>
<comment type="similarity">
    <text evidence="3">Belongs to the HNH nuclease family.</text>
</comment>
<evidence type="ECO:0000313" key="7">
    <source>
        <dbReference type="EMBL" id="BAK16065.1"/>
    </source>
</evidence>
<feature type="domain" description="TRASH" evidence="6">
    <location>
        <begin position="5"/>
        <end position="37"/>
    </location>
</feature>
<dbReference type="EMBL" id="AP012157">
    <property type="protein sequence ID" value="BAK16065.1"/>
    <property type="molecule type" value="Genomic_DNA"/>
</dbReference>
<dbReference type="InterPro" id="IPR036280">
    <property type="entry name" value="Multihaem_cyt_sf"/>
</dbReference>
<reference evidence="8" key="1">
    <citation type="submission" date="2011-04" db="EMBL/GenBank/DDBJ databases">
        <title>Genome sequence of Solibacillus silvestris StLB046.</title>
        <authorList>
            <person name="Morohoshi T."/>
            <person name="Someya N."/>
            <person name="Ikeda T."/>
        </authorList>
    </citation>
    <scope>NUCLEOTIDE SEQUENCE [LARGE SCALE GENOMIC DNA]</scope>
    <source>
        <strain evidence="8">StLB046</strain>
    </source>
</reference>
<dbReference type="SMART" id="SM00507">
    <property type="entry name" value="HNHc"/>
    <property type="match status" value="1"/>
</dbReference>
<name>F2F7X2_SOLSS</name>
<feature type="domain" description="TRASH" evidence="6">
    <location>
        <begin position="146"/>
        <end position="178"/>
    </location>
</feature>
<evidence type="ECO:0000313" key="8">
    <source>
        <dbReference type="Proteomes" id="UP000006691"/>
    </source>
</evidence>
<keyword evidence="2" id="KW-0378">Hydrolase</keyword>
<reference evidence="7 8" key="2">
    <citation type="journal article" date="2012" name="J. Biosci. Bioeng.">
        <title>Complete genome sequence and characterization of the N-acylhomoserine lactone-degrading gene of the potato leaf-associated Solibacillus silvestris.</title>
        <authorList>
            <person name="Morohoshi T."/>
            <person name="Tominaga Y."/>
            <person name="Someya N."/>
            <person name="Ikeda T."/>
        </authorList>
    </citation>
    <scope>NUCLEOTIDE SEQUENCE [LARGE SCALE GENOMIC DNA]</scope>
    <source>
        <strain evidence="7 8">StLB046</strain>
    </source>
</reference>
<dbReference type="PANTHER" id="PTHR41286">
    <property type="entry name" value="HNH NUCLEASE YAJD-RELATED"/>
    <property type="match status" value="1"/>
</dbReference>
<dbReference type="PANTHER" id="PTHR41286:SF1">
    <property type="entry name" value="HNH NUCLEASE YAJD-RELATED"/>
    <property type="match status" value="1"/>
</dbReference>
<evidence type="ECO:0000256" key="3">
    <source>
        <dbReference type="ARBA" id="ARBA00038412"/>
    </source>
</evidence>
<gene>
    <name evidence="7" type="ordered locus">SSIL_1642</name>
</gene>
<dbReference type="KEGG" id="siv:SSIL_1642"/>
<dbReference type="AlphaFoldDB" id="F2F7X2"/>
<keyword evidence="8" id="KW-1185">Reference proteome</keyword>
<dbReference type="CDD" id="cd00085">
    <property type="entry name" value="HNHc"/>
    <property type="match status" value="1"/>
</dbReference>
<sequence length="275" mass="32199">MKKNCLKCGKEINVKPSQFERKKYCSRICKTEYQKSNPPQIWCEISKKILIPCSYCKQQILRKPSNINKTNFCNINCKKLYQIQNGHLFNQHLRKDVEVKCLTCHQMFIVPKNREHTAKFCSKECLGKANGIRGKEQYRNRIIVSCSNCHKKFEKTPSTIRKLNFCTVACMSTYYVEKEMFAGANSGTWTGGKVSYYGPNWYSQRRKVRARDEYTCQDCGITEAEYGQELSVHHIIPFKQFNGDWKKANQLSNLISLCEFPCHRKRHSRMVDDIV</sequence>
<dbReference type="InterPro" id="IPR011017">
    <property type="entry name" value="TRASH_dom"/>
</dbReference>
<organism evidence="7 8">
    <name type="scientific">Solibacillus silvestris (strain StLB046)</name>
    <name type="common">Bacillus silvestris</name>
    <dbReference type="NCBI Taxonomy" id="1002809"/>
    <lineage>
        <taxon>Bacteria</taxon>
        <taxon>Bacillati</taxon>
        <taxon>Bacillota</taxon>
        <taxon>Bacilli</taxon>
        <taxon>Bacillales</taxon>
        <taxon>Caryophanaceae</taxon>
        <taxon>Solibacillus</taxon>
    </lineage>
</organism>
<evidence type="ECO:0000256" key="4">
    <source>
        <dbReference type="ARBA" id="ARBA00040194"/>
    </source>
</evidence>
<evidence type="ECO:0000256" key="2">
    <source>
        <dbReference type="ARBA" id="ARBA00022801"/>
    </source>
</evidence>
<accession>F2F7X2</accession>
<dbReference type="STRING" id="1002809.SSIL_1642"/>
<dbReference type="eggNOG" id="COG1403">
    <property type="taxonomic scope" value="Bacteria"/>
</dbReference>
<keyword evidence="1" id="KW-0540">Nuclease</keyword>
<dbReference type="HOGENOM" id="CLU_952650_0_0_9"/>
<evidence type="ECO:0000259" key="6">
    <source>
        <dbReference type="SMART" id="SM00746"/>
    </source>
</evidence>
<dbReference type="SMART" id="SM00746">
    <property type="entry name" value="TRASH"/>
    <property type="match status" value="4"/>
</dbReference>
<dbReference type="GO" id="GO:0008270">
    <property type="term" value="F:zinc ion binding"/>
    <property type="evidence" value="ECO:0007669"/>
    <property type="project" value="InterPro"/>
</dbReference>
<dbReference type="GO" id="GO:0016787">
    <property type="term" value="F:hydrolase activity"/>
    <property type="evidence" value="ECO:0007669"/>
    <property type="project" value="UniProtKB-KW"/>
</dbReference>
<feature type="domain" description="HNH nuclease" evidence="5">
    <location>
        <begin position="203"/>
        <end position="264"/>
    </location>
</feature>
<feature type="domain" description="TRASH" evidence="6">
    <location>
        <begin position="101"/>
        <end position="133"/>
    </location>
</feature>
<dbReference type="RefSeq" id="WP_014823439.1">
    <property type="nucleotide sequence ID" value="NC_018065.1"/>
</dbReference>
<proteinExistence type="inferred from homology"/>
<dbReference type="Proteomes" id="UP000006691">
    <property type="component" value="Chromosome"/>
</dbReference>
<dbReference type="InterPro" id="IPR003615">
    <property type="entry name" value="HNH_nuc"/>
</dbReference>